<dbReference type="EMBL" id="GBXM01093629">
    <property type="protein sequence ID" value="JAH14948.1"/>
    <property type="molecule type" value="Transcribed_RNA"/>
</dbReference>
<accession>A0A0E9QFR6</accession>
<sequence length="28" mass="3473">MKEVFHQVQCDQLHLHLHAIITFKKKWN</sequence>
<evidence type="ECO:0000313" key="1">
    <source>
        <dbReference type="EMBL" id="JAH14948.1"/>
    </source>
</evidence>
<reference evidence="1" key="1">
    <citation type="submission" date="2014-11" db="EMBL/GenBank/DDBJ databases">
        <authorList>
            <person name="Amaro Gonzalez C."/>
        </authorList>
    </citation>
    <scope>NUCLEOTIDE SEQUENCE</scope>
</reference>
<organism evidence="1">
    <name type="scientific">Anguilla anguilla</name>
    <name type="common">European freshwater eel</name>
    <name type="synonym">Muraena anguilla</name>
    <dbReference type="NCBI Taxonomy" id="7936"/>
    <lineage>
        <taxon>Eukaryota</taxon>
        <taxon>Metazoa</taxon>
        <taxon>Chordata</taxon>
        <taxon>Craniata</taxon>
        <taxon>Vertebrata</taxon>
        <taxon>Euteleostomi</taxon>
        <taxon>Actinopterygii</taxon>
        <taxon>Neopterygii</taxon>
        <taxon>Teleostei</taxon>
        <taxon>Anguilliformes</taxon>
        <taxon>Anguillidae</taxon>
        <taxon>Anguilla</taxon>
    </lineage>
</organism>
<protein>
    <submittedName>
        <fullName evidence="1">Uncharacterized protein</fullName>
    </submittedName>
</protein>
<proteinExistence type="predicted"/>
<name>A0A0E9QFR6_ANGAN</name>
<dbReference type="AlphaFoldDB" id="A0A0E9QFR6"/>
<reference evidence="1" key="2">
    <citation type="journal article" date="2015" name="Fish Shellfish Immunol.">
        <title>Early steps in the European eel (Anguilla anguilla)-Vibrio vulnificus interaction in the gills: Role of the RtxA13 toxin.</title>
        <authorList>
            <person name="Callol A."/>
            <person name="Pajuelo D."/>
            <person name="Ebbesson L."/>
            <person name="Teles M."/>
            <person name="MacKenzie S."/>
            <person name="Amaro C."/>
        </authorList>
    </citation>
    <scope>NUCLEOTIDE SEQUENCE</scope>
</reference>